<sequence>MNSAAPLCTPSKTSFIGAFTQQPISTNIFKINIKDNVNATNSFISQQSKRHVDEKNIQETVIKKFSYEKILEMSRDIKTGLFLTTSTSKKNLQCSLFLPNLSYKMPVSVNLSDLQYPITLLFIAYHCLDVKHSNKFLQVIDDFLNESATTSDKTGIQQWVERLKYQHRELQ</sequence>
<organism evidence="2 5">
    <name type="scientific">Didymodactylos carnosus</name>
    <dbReference type="NCBI Taxonomy" id="1234261"/>
    <lineage>
        <taxon>Eukaryota</taxon>
        <taxon>Metazoa</taxon>
        <taxon>Spiralia</taxon>
        <taxon>Gnathifera</taxon>
        <taxon>Rotifera</taxon>
        <taxon>Eurotatoria</taxon>
        <taxon>Bdelloidea</taxon>
        <taxon>Philodinida</taxon>
        <taxon>Philodinidae</taxon>
        <taxon>Didymodactylos</taxon>
    </lineage>
</organism>
<comment type="caution">
    <text evidence="2">The sequence shown here is derived from an EMBL/GenBank/DDBJ whole genome shotgun (WGS) entry which is preliminary data.</text>
</comment>
<keyword evidence="5" id="KW-1185">Reference proteome</keyword>
<proteinExistence type="predicted"/>
<dbReference type="EMBL" id="CAJOBC010088439">
    <property type="protein sequence ID" value="CAF4368687.1"/>
    <property type="molecule type" value="Genomic_DNA"/>
</dbReference>
<dbReference type="Proteomes" id="UP000682733">
    <property type="component" value="Unassembled WGS sequence"/>
</dbReference>
<dbReference type="Proteomes" id="UP000677228">
    <property type="component" value="Unassembled WGS sequence"/>
</dbReference>
<gene>
    <name evidence="2" type="ORF">GPM918_LOCUS36966</name>
    <name evidence="1" type="ORF">OVA965_LOCUS36176</name>
    <name evidence="4" type="ORF">SRO942_LOCUS37720</name>
    <name evidence="3" type="ORF">TMI583_LOCUS37176</name>
</gene>
<dbReference type="AlphaFoldDB" id="A0A815TNN7"/>
<name>A0A815TNN7_9BILA</name>
<evidence type="ECO:0000313" key="4">
    <source>
        <dbReference type="EMBL" id="CAF4368687.1"/>
    </source>
</evidence>
<accession>A0A815TNN7</accession>
<dbReference type="Proteomes" id="UP000681722">
    <property type="component" value="Unassembled WGS sequence"/>
</dbReference>
<dbReference type="EMBL" id="CAJOBA010054322">
    <property type="protein sequence ID" value="CAF4273685.1"/>
    <property type="molecule type" value="Genomic_DNA"/>
</dbReference>
<reference evidence="2" key="1">
    <citation type="submission" date="2021-02" db="EMBL/GenBank/DDBJ databases">
        <authorList>
            <person name="Nowell W R."/>
        </authorList>
    </citation>
    <scope>NUCLEOTIDE SEQUENCE</scope>
</reference>
<evidence type="ECO:0000313" key="1">
    <source>
        <dbReference type="EMBL" id="CAF1483547.1"/>
    </source>
</evidence>
<dbReference type="EMBL" id="CAJNOQ010022909">
    <property type="protein sequence ID" value="CAF1507574.1"/>
    <property type="molecule type" value="Genomic_DNA"/>
</dbReference>
<dbReference type="EMBL" id="CAJNOK010032383">
    <property type="protein sequence ID" value="CAF1483547.1"/>
    <property type="molecule type" value="Genomic_DNA"/>
</dbReference>
<dbReference type="Proteomes" id="UP000663829">
    <property type="component" value="Unassembled WGS sequence"/>
</dbReference>
<evidence type="ECO:0000313" key="3">
    <source>
        <dbReference type="EMBL" id="CAF4273685.1"/>
    </source>
</evidence>
<evidence type="ECO:0000313" key="2">
    <source>
        <dbReference type="EMBL" id="CAF1507574.1"/>
    </source>
</evidence>
<protein>
    <submittedName>
        <fullName evidence="2">Uncharacterized protein</fullName>
    </submittedName>
</protein>
<evidence type="ECO:0000313" key="5">
    <source>
        <dbReference type="Proteomes" id="UP000663829"/>
    </source>
</evidence>